<proteinExistence type="predicted"/>
<keyword evidence="1" id="KW-0812">Transmembrane</keyword>
<sequence length="141" mass="15399">MLSFASDGSGNFPSSSRIIAWIPVFLLDCAFVQLIVGAALFSTETQAWHFAAIVCLWAGLLFMATVGTAEWIAVETRSFNIPSHSMIERIDTDLSVRNFSCGKWHPRHTRCHALSLCDSHGLSGSKNINKDGECVDNHASA</sequence>
<keyword evidence="1" id="KW-1133">Transmembrane helix</keyword>
<dbReference type="GeneID" id="85393705"/>
<gene>
    <name evidence="2" type="ORF">BDZ83DRAFT_645005</name>
</gene>
<dbReference type="RefSeq" id="XP_060357250.1">
    <property type="nucleotide sequence ID" value="XM_060509806.1"/>
</dbReference>
<feature type="transmembrane region" description="Helical" evidence="1">
    <location>
        <begin position="18"/>
        <end position="41"/>
    </location>
</feature>
<accession>A0AAD8X7G9</accession>
<reference evidence="2" key="1">
    <citation type="submission" date="2021-12" db="EMBL/GenBank/DDBJ databases">
        <title>Comparative genomics, transcriptomics and evolutionary studies reveal genomic signatures of adaptation to plant cell wall in hemibiotrophic fungi.</title>
        <authorList>
            <consortium name="DOE Joint Genome Institute"/>
            <person name="Baroncelli R."/>
            <person name="Diaz J.F."/>
            <person name="Benocci T."/>
            <person name="Peng M."/>
            <person name="Battaglia E."/>
            <person name="Haridas S."/>
            <person name="Andreopoulos W."/>
            <person name="Labutti K."/>
            <person name="Pangilinan J."/>
            <person name="Floch G.L."/>
            <person name="Makela M.R."/>
            <person name="Henrissat B."/>
            <person name="Grigoriev I.V."/>
            <person name="Crouch J.A."/>
            <person name="De Vries R.P."/>
            <person name="Sukno S.A."/>
            <person name="Thon M.R."/>
        </authorList>
    </citation>
    <scope>NUCLEOTIDE SEQUENCE</scope>
    <source>
        <strain evidence="2">CBS 112980</strain>
    </source>
</reference>
<organism evidence="2 3">
    <name type="scientific">Glomerella acutata</name>
    <name type="common">Colletotrichum acutatum</name>
    <dbReference type="NCBI Taxonomy" id="27357"/>
    <lineage>
        <taxon>Eukaryota</taxon>
        <taxon>Fungi</taxon>
        <taxon>Dikarya</taxon>
        <taxon>Ascomycota</taxon>
        <taxon>Pezizomycotina</taxon>
        <taxon>Sordariomycetes</taxon>
        <taxon>Hypocreomycetidae</taxon>
        <taxon>Glomerellales</taxon>
        <taxon>Glomerellaceae</taxon>
        <taxon>Colletotrichum</taxon>
        <taxon>Colletotrichum acutatum species complex</taxon>
    </lineage>
</organism>
<feature type="non-terminal residue" evidence="2">
    <location>
        <position position="1"/>
    </location>
</feature>
<comment type="caution">
    <text evidence="2">The sequence shown here is derived from an EMBL/GenBank/DDBJ whole genome shotgun (WGS) entry which is preliminary data.</text>
</comment>
<dbReference type="EMBL" id="JAHMHS010000288">
    <property type="protein sequence ID" value="KAK1703233.1"/>
    <property type="molecule type" value="Genomic_DNA"/>
</dbReference>
<evidence type="ECO:0000256" key="1">
    <source>
        <dbReference type="SAM" id="Phobius"/>
    </source>
</evidence>
<keyword evidence="1" id="KW-0472">Membrane</keyword>
<evidence type="ECO:0000313" key="2">
    <source>
        <dbReference type="EMBL" id="KAK1703233.1"/>
    </source>
</evidence>
<name>A0AAD8X7G9_GLOAC</name>
<protein>
    <submittedName>
        <fullName evidence="2">Uncharacterized protein</fullName>
    </submittedName>
</protein>
<dbReference type="Proteomes" id="UP001244207">
    <property type="component" value="Unassembled WGS sequence"/>
</dbReference>
<feature type="transmembrane region" description="Helical" evidence="1">
    <location>
        <begin position="47"/>
        <end position="74"/>
    </location>
</feature>
<evidence type="ECO:0000313" key="3">
    <source>
        <dbReference type="Proteomes" id="UP001244207"/>
    </source>
</evidence>
<dbReference type="AlphaFoldDB" id="A0AAD8X7G9"/>
<keyword evidence="3" id="KW-1185">Reference proteome</keyword>